<dbReference type="Pfam" id="PF00480">
    <property type="entry name" value="ROK"/>
    <property type="match status" value="1"/>
</dbReference>
<accession>A0ABY5VDR7</accession>
<proteinExistence type="inferred from homology"/>
<dbReference type="PANTHER" id="PTHR18964">
    <property type="entry name" value="ROK (REPRESSOR, ORF, KINASE) FAMILY"/>
    <property type="match status" value="1"/>
</dbReference>
<reference evidence="4" key="1">
    <citation type="journal article" date="2022" name="Cell">
        <title>Design, construction, and in vivo augmentation of a complex gut microbiome.</title>
        <authorList>
            <person name="Cheng A.G."/>
            <person name="Ho P.Y."/>
            <person name="Aranda-Diaz A."/>
            <person name="Jain S."/>
            <person name="Yu F.B."/>
            <person name="Meng X."/>
            <person name="Wang M."/>
            <person name="Iakiviak M."/>
            <person name="Nagashima K."/>
            <person name="Zhao A."/>
            <person name="Murugkar P."/>
            <person name="Patil A."/>
            <person name="Atabakhsh K."/>
            <person name="Weakley A."/>
            <person name="Yan J."/>
            <person name="Brumbaugh A.R."/>
            <person name="Higginbottom S."/>
            <person name="Dimas A."/>
            <person name="Shiver A.L."/>
            <person name="Deutschbauer A."/>
            <person name="Neff N."/>
            <person name="Sonnenburg J.L."/>
            <person name="Huang K.C."/>
            <person name="Fischbach M.A."/>
        </authorList>
    </citation>
    <scope>NUCLEOTIDE SEQUENCE</scope>
    <source>
        <strain evidence="4">DSM 19829</strain>
    </source>
</reference>
<dbReference type="SUPFAM" id="SSF53067">
    <property type="entry name" value="Actin-like ATPase domain"/>
    <property type="match status" value="1"/>
</dbReference>
<keyword evidence="3" id="KW-0859">Xylose metabolism</keyword>
<dbReference type="Gene3D" id="1.10.10.10">
    <property type="entry name" value="Winged helix-like DNA-binding domain superfamily/Winged helix DNA-binding domain"/>
    <property type="match status" value="1"/>
</dbReference>
<protein>
    <submittedName>
        <fullName evidence="4">ROK family protein</fullName>
    </submittedName>
</protein>
<dbReference type="Proteomes" id="UP001060164">
    <property type="component" value="Chromosome"/>
</dbReference>
<keyword evidence="5" id="KW-1185">Reference proteome</keyword>
<evidence type="ECO:0000313" key="4">
    <source>
        <dbReference type="EMBL" id="UWP58118.1"/>
    </source>
</evidence>
<dbReference type="InterPro" id="IPR000600">
    <property type="entry name" value="ROK"/>
</dbReference>
<organism evidence="4 5">
    <name type="scientific">Ruminococcus gauvreauii</name>
    <dbReference type="NCBI Taxonomy" id="438033"/>
    <lineage>
        <taxon>Bacteria</taxon>
        <taxon>Bacillati</taxon>
        <taxon>Bacillota</taxon>
        <taxon>Clostridia</taxon>
        <taxon>Eubacteriales</taxon>
        <taxon>Oscillospiraceae</taxon>
        <taxon>Ruminococcus</taxon>
    </lineage>
</organism>
<evidence type="ECO:0000256" key="2">
    <source>
        <dbReference type="ARBA" id="ARBA00006479"/>
    </source>
</evidence>
<dbReference type="InterPro" id="IPR036388">
    <property type="entry name" value="WH-like_DNA-bd_sf"/>
</dbReference>
<comment type="similarity">
    <text evidence="2">Belongs to the ROK (NagC/XylR) family.</text>
</comment>
<dbReference type="RefSeq" id="WP_028530243.1">
    <property type="nucleotide sequence ID" value="NZ_CABLBR010000051.1"/>
</dbReference>
<dbReference type="PANTHER" id="PTHR18964:SF149">
    <property type="entry name" value="BIFUNCTIONAL UDP-N-ACETYLGLUCOSAMINE 2-EPIMERASE_N-ACETYLMANNOSAMINE KINASE"/>
    <property type="match status" value="1"/>
</dbReference>
<evidence type="ECO:0000256" key="3">
    <source>
        <dbReference type="ARBA" id="ARBA00022629"/>
    </source>
</evidence>
<keyword evidence="3" id="KW-0119">Carbohydrate metabolism</keyword>
<sequence length="341" mass="37985">MVSWSTPDLKLYNKELIRKEIQNNETCRKSQIAQLTSLSIGTCNTAINEMLRDNEIIKVDQEELIMGRPADRFCYNKDYFHVMGMYLSGEHRCNRIEYAVADALGNENVHESIETEAITYGVIEKIVDEMLAADPLIESLSIGIPGITSGGVVERCDISTIVGVDLEGQLRRKFHIDVEVRNDMDFIAYGAYHTIYNGSANMAAVFFPSESEGTVGCGFVVNGKVLRGYTKFSGEVSYILEGFGISRKQQAKYWGDRDIFLVYAAQIVLIIIATLDPEEIVLTGNGIHQDEVPAIVEFCSKIVSDSHIPKIIATSDYADNYIKGLVRASINRISFPISEPL</sequence>
<dbReference type="CDD" id="cd23763">
    <property type="entry name" value="ASKHA_ATPase_ROK"/>
    <property type="match status" value="1"/>
</dbReference>
<dbReference type="EMBL" id="CP102290">
    <property type="protein sequence ID" value="UWP58118.1"/>
    <property type="molecule type" value="Genomic_DNA"/>
</dbReference>
<evidence type="ECO:0000256" key="1">
    <source>
        <dbReference type="ARBA" id="ARBA00002486"/>
    </source>
</evidence>
<dbReference type="Gene3D" id="3.30.420.40">
    <property type="match status" value="2"/>
</dbReference>
<gene>
    <name evidence="4" type="ORF">NQ502_12035</name>
</gene>
<comment type="function">
    <text evidence="1">Transcriptional repressor of xylose-utilizing enzymes.</text>
</comment>
<dbReference type="InterPro" id="IPR043129">
    <property type="entry name" value="ATPase_NBD"/>
</dbReference>
<evidence type="ECO:0000313" key="5">
    <source>
        <dbReference type="Proteomes" id="UP001060164"/>
    </source>
</evidence>
<name>A0ABY5VDR7_9FIRM</name>